<gene>
    <name evidence="5" type="ORF">ACFOZ4_12550</name>
</gene>
<feature type="domain" description="AAA+ ATPase" evidence="4">
    <location>
        <begin position="328"/>
        <end position="468"/>
    </location>
</feature>
<dbReference type="InterPro" id="IPR022441">
    <property type="entry name" value="Para_beta_helix_rpt-2"/>
</dbReference>
<evidence type="ECO:0000256" key="3">
    <source>
        <dbReference type="ARBA" id="ARBA00022840"/>
    </source>
</evidence>
<dbReference type="Gene3D" id="2.160.20.10">
    <property type="entry name" value="Single-stranded right-handed beta-helix, Pectin lyase-like"/>
    <property type="match status" value="1"/>
</dbReference>
<comment type="caution">
    <text evidence="5">The sequence shown here is derived from an EMBL/GenBank/DDBJ whole genome shotgun (WGS) entry which is preliminary data.</text>
</comment>
<proteinExistence type="inferred from homology"/>
<dbReference type="InterPro" id="IPR006626">
    <property type="entry name" value="PbH1"/>
</dbReference>
<comment type="similarity">
    <text evidence="1">Belongs to the CbxX/CfxQ family.</text>
</comment>
<dbReference type="PANTHER" id="PTHR43392">
    <property type="entry name" value="AAA-TYPE ATPASE FAMILY PROTEIN / ANKYRIN REPEAT FAMILY PROTEIN"/>
    <property type="match status" value="1"/>
</dbReference>
<dbReference type="RefSeq" id="WP_253754960.1">
    <property type="nucleotide sequence ID" value="NZ_JAMZDZ010000001.1"/>
</dbReference>
<reference evidence="6" key="1">
    <citation type="journal article" date="2019" name="Int. J. Syst. Evol. Microbiol.">
        <title>The Global Catalogue of Microorganisms (GCM) 10K type strain sequencing project: providing services to taxonomists for standard genome sequencing and annotation.</title>
        <authorList>
            <consortium name="The Broad Institute Genomics Platform"/>
            <consortium name="The Broad Institute Genome Sequencing Center for Infectious Disease"/>
            <person name="Wu L."/>
            <person name="Ma J."/>
        </authorList>
    </citation>
    <scope>NUCLEOTIDE SEQUENCE [LARGE SCALE GENOMIC DNA]</scope>
    <source>
        <strain evidence="6">CGMCC 4.7289</strain>
    </source>
</reference>
<dbReference type="InterPro" id="IPR050773">
    <property type="entry name" value="CbxX/CfxQ_RuBisCO_ESX"/>
</dbReference>
<dbReference type="InterPro" id="IPR039448">
    <property type="entry name" value="Beta_helix"/>
</dbReference>
<dbReference type="InterPro" id="IPR003959">
    <property type="entry name" value="ATPase_AAA_core"/>
</dbReference>
<dbReference type="InterPro" id="IPR000641">
    <property type="entry name" value="CbxX/CfxQ"/>
</dbReference>
<organism evidence="5 6">
    <name type="scientific">Hamadaea flava</name>
    <dbReference type="NCBI Taxonomy" id="1742688"/>
    <lineage>
        <taxon>Bacteria</taxon>
        <taxon>Bacillati</taxon>
        <taxon>Actinomycetota</taxon>
        <taxon>Actinomycetes</taxon>
        <taxon>Micromonosporales</taxon>
        <taxon>Micromonosporaceae</taxon>
        <taxon>Hamadaea</taxon>
    </lineage>
</organism>
<dbReference type="Proteomes" id="UP001595816">
    <property type="component" value="Unassembled WGS sequence"/>
</dbReference>
<dbReference type="Pfam" id="PF13229">
    <property type="entry name" value="Beta_helix"/>
    <property type="match status" value="1"/>
</dbReference>
<evidence type="ECO:0000256" key="2">
    <source>
        <dbReference type="ARBA" id="ARBA00022741"/>
    </source>
</evidence>
<protein>
    <submittedName>
        <fullName evidence="5">Right-handed parallel beta-helix repeat-containing protein</fullName>
    </submittedName>
</protein>
<dbReference type="Gene3D" id="1.10.8.60">
    <property type="match status" value="1"/>
</dbReference>
<dbReference type="Pfam" id="PF17866">
    <property type="entry name" value="AAA_lid_6"/>
    <property type="match status" value="1"/>
</dbReference>
<dbReference type="InterPro" id="IPR041627">
    <property type="entry name" value="AAA_lid_6"/>
</dbReference>
<dbReference type="InterPro" id="IPR012334">
    <property type="entry name" value="Pectin_lyas_fold"/>
</dbReference>
<dbReference type="EMBL" id="JBHSAY010000006">
    <property type="protein sequence ID" value="MFC4131435.1"/>
    <property type="molecule type" value="Genomic_DNA"/>
</dbReference>
<dbReference type="Pfam" id="PF00004">
    <property type="entry name" value="AAA"/>
    <property type="match status" value="1"/>
</dbReference>
<dbReference type="Gene3D" id="3.40.50.300">
    <property type="entry name" value="P-loop containing nucleotide triphosphate hydrolases"/>
    <property type="match status" value="1"/>
</dbReference>
<dbReference type="CDD" id="cd00009">
    <property type="entry name" value="AAA"/>
    <property type="match status" value="1"/>
</dbReference>
<name>A0ABV8LM76_9ACTN</name>
<evidence type="ECO:0000313" key="5">
    <source>
        <dbReference type="EMBL" id="MFC4131435.1"/>
    </source>
</evidence>
<dbReference type="SUPFAM" id="SSF52540">
    <property type="entry name" value="P-loop containing nucleoside triphosphate hydrolases"/>
    <property type="match status" value="1"/>
</dbReference>
<dbReference type="InterPro" id="IPR011050">
    <property type="entry name" value="Pectin_lyase_fold/virulence"/>
</dbReference>
<keyword evidence="6" id="KW-1185">Reference proteome</keyword>
<dbReference type="SUPFAM" id="SSF51126">
    <property type="entry name" value="Pectin lyase-like"/>
    <property type="match status" value="1"/>
</dbReference>
<evidence type="ECO:0000313" key="6">
    <source>
        <dbReference type="Proteomes" id="UP001595816"/>
    </source>
</evidence>
<dbReference type="InterPro" id="IPR027417">
    <property type="entry name" value="P-loop_NTPase"/>
</dbReference>
<dbReference type="InterPro" id="IPR003593">
    <property type="entry name" value="AAA+_ATPase"/>
</dbReference>
<dbReference type="SMART" id="SM00710">
    <property type="entry name" value="PbH1"/>
    <property type="match status" value="6"/>
</dbReference>
<dbReference type="PRINTS" id="PR00819">
    <property type="entry name" value="CBXCFQXSUPER"/>
</dbReference>
<dbReference type="PANTHER" id="PTHR43392:SF2">
    <property type="entry name" value="AAA-TYPE ATPASE FAMILY PROTEIN _ ANKYRIN REPEAT FAMILY PROTEIN"/>
    <property type="match status" value="1"/>
</dbReference>
<keyword evidence="2" id="KW-0547">Nucleotide-binding</keyword>
<dbReference type="SMART" id="SM00382">
    <property type="entry name" value="AAA"/>
    <property type="match status" value="1"/>
</dbReference>
<dbReference type="NCBIfam" id="TIGR03804">
    <property type="entry name" value="para_beta_helix"/>
    <property type="match status" value="1"/>
</dbReference>
<keyword evidence="3" id="KW-0067">ATP-binding</keyword>
<accession>A0ABV8LM76</accession>
<evidence type="ECO:0000256" key="1">
    <source>
        <dbReference type="ARBA" id="ARBA00010378"/>
    </source>
</evidence>
<evidence type="ECO:0000259" key="4">
    <source>
        <dbReference type="SMART" id="SM00382"/>
    </source>
</evidence>
<sequence length="554" mass="58800">MSETLHVSPDLPGAYPRVQDALSMARPGDQIVVSPGEYAENIRLDNRTVLISAAEPGTVTLYAADPLWPVIEARGSLIELRHLRIVSAEGAAVAATQTDLKILDCEMSAASGTGVHLGSGCQFELDRCRVVGAQLGVQLDGCAGTMTNCTISEIVSDGILIRSADPVLRNCVVSDAGYRGVYIYDYSRPTLENCGVSRTGDIGIAVAQQSNPIMRRCRITETGGVGISVAAGCGGQISGCVAEQTAAPGILIAPGSTVEVVEAGRPPAAKIEPVAAAGRQDVARSEDLLGQLDALVGLPGVKAEVHGIIDELQVNEWRRSGGLSVAQSTNHLIFAGSPGTGKTTVARIYGQLLAALGILPRGDFVEVSRRDLVGQYLGHTAEKTSAAFEKALGGVLFIDEAYTLSRTFGSGGDFGQEAIDTLVKLMEDHRHEIAVIAAGYTGEMNDFLDANPGLASRFNKTIVFEDYEADELVAILNTMAEANEYTLDPQLLAAIGGYFSALTRDRNFGNAREARKLFDGMRKAQAQRLRQLRRVPTAEELQLLVFDDLATVLA</sequence>